<evidence type="ECO:0000256" key="1">
    <source>
        <dbReference type="SAM" id="Phobius"/>
    </source>
</evidence>
<reference evidence="2" key="1">
    <citation type="journal article" date="2022" name="Int. J. Syst. Evol. Microbiol.">
        <title>Pseudomonas aegrilactucae sp. nov. and Pseudomonas morbosilactucae sp. nov., pathogens causing bacterial rot of lettuce in Japan.</title>
        <authorList>
            <person name="Sawada H."/>
            <person name="Fujikawa T."/>
            <person name="Satou M."/>
        </authorList>
    </citation>
    <scope>NUCLEOTIDE SEQUENCE</scope>
    <source>
        <strain evidence="2">MAFF 301350</strain>
    </source>
</reference>
<protein>
    <submittedName>
        <fullName evidence="2">Flp family type IVb pilin</fullName>
    </submittedName>
</protein>
<organism evidence="2 3">
    <name type="scientific">Pseudomonas aegrilactucae</name>
    <dbReference type="NCBI Taxonomy" id="2854028"/>
    <lineage>
        <taxon>Bacteria</taxon>
        <taxon>Pseudomonadati</taxon>
        <taxon>Pseudomonadota</taxon>
        <taxon>Gammaproteobacteria</taxon>
        <taxon>Pseudomonadales</taxon>
        <taxon>Pseudomonadaceae</taxon>
        <taxon>Pseudomonas</taxon>
    </lineage>
</organism>
<proteinExistence type="predicted"/>
<accession>A0A9Q2XGM5</accession>
<evidence type="ECO:0000313" key="3">
    <source>
        <dbReference type="Proteomes" id="UP001106592"/>
    </source>
</evidence>
<keyword evidence="3" id="KW-1185">Reference proteome</keyword>
<evidence type="ECO:0000313" key="2">
    <source>
        <dbReference type="EMBL" id="MBV6286568.1"/>
    </source>
</evidence>
<dbReference type="EMBL" id="JAHTBI010000015">
    <property type="protein sequence ID" value="MBV6286568.1"/>
    <property type="molecule type" value="Genomic_DNA"/>
</dbReference>
<gene>
    <name evidence="2" type="ORF">KUO17_05865</name>
</gene>
<comment type="caution">
    <text evidence="2">The sequence shown here is derived from an EMBL/GenBank/DDBJ whole genome shotgun (WGS) entry which is preliminary data.</text>
</comment>
<keyword evidence="1" id="KW-0812">Transmembrane</keyword>
<feature type="transmembrane region" description="Helical" evidence="1">
    <location>
        <begin position="21"/>
        <end position="39"/>
    </location>
</feature>
<dbReference type="Proteomes" id="UP001106592">
    <property type="component" value="Unassembled WGS sequence"/>
</dbReference>
<dbReference type="AlphaFoldDB" id="A0A9Q2XGM5"/>
<reference evidence="2" key="2">
    <citation type="journal article" date="2023" name="Plant Pathol.">
        <title>Dismantling and reorganizing Pseudomonas marginalis sensu#lato.</title>
        <authorList>
            <person name="Sawada H."/>
            <person name="Fujikawa T."/>
            <person name="Satou M."/>
        </authorList>
    </citation>
    <scope>NUCLEOTIDE SEQUENCE</scope>
    <source>
        <strain evidence="2">MAFF 301350</strain>
    </source>
</reference>
<dbReference type="Pfam" id="PF04964">
    <property type="entry name" value="Flp_Fap"/>
    <property type="match status" value="1"/>
</dbReference>
<sequence length="60" mass="6125">MVLSRVLKQCKRFLQRTDGASGIEYAVVAAMVAVAIITVSDSVGNAVTGVLSGVVTALTS</sequence>
<dbReference type="RefSeq" id="WP_217974239.1">
    <property type="nucleotide sequence ID" value="NZ_JAHTBI010000015.1"/>
</dbReference>
<name>A0A9Q2XGM5_9PSED</name>
<dbReference type="InterPro" id="IPR007047">
    <property type="entry name" value="Flp_Fap"/>
</dbReference>
<keyword evidence="1" id="KW-0472">Membrane</keyword>
<keyword evidence="1" id="KW-1133">Transmembrane helix</keyword>